<dbReference type="STRING" id="537011.PREVCOP_05597"/>
<dbReference type="Proteomes" id="UP000004477">
    <property type="component" value="Unassembled WGS sequence"/>
</dbReference>
<organism evidence="1 2">
    <name type="scientific">Segatella copri DSM 18205</name>
    <dbReference type="NCBI Taxonomy" id="537011"/>
    <lineage>
        <taxon>Bacteria</taxon>
        <taxon>Pseudomonadati</taxon>
        <taxon>Bacteroidota</taxon>
        <taxon>Bacteroidia</taxon>
        <taxon>Bacteroidales</taxon>
        <taxon>Prevotellaceae</taxon>
        <taxon>Segatella</taxon>
    </lineage>
</organism>
<name>D1PEE9_9BACT</name>
<protein>
    <submittedName>
        <fullName evidence="1">Uncharacterized protein</fullName>
    </submittedName>
</protein>
<comment type="caution">
    <text evidence="1">The sequence shown here is derived from an EMBL/GenBank/DDBJ whole genome shotgun (WGS) entry which is preliminary data.</text>
</comment>
<dbReference type="PaxDb" id="537011-PREVCOP_05597"/>
<sequence length="68" mass="8251">MLLRMKLFYISLPEILVFSDAYCFFENIENMKRNKNLLIIRYLRFLDKMMPLRKIYSCTTITPIVVQP</sequence>
<evidence type="ECO:0000313" key="1">
    <source>
        <dbReference type="EMBL" id="EFB34878.1"/>
    </source>
</evidence>
<evidence type="ECO:0000313" key="2">
    <source>
        <dbReference type="Proteomes" id="UP000004477"/>
    </source>
</evidence>
<dbReference type="HOGENOM" id="CLU_2790457_0_0_10"/>
<gene>
    <name evidence="1" type="ORF">PREVCOP_05597</name>
</gene>
<proteinExistence type="predicted"/>
<accession>D1PEE9</accession>
<dbReference type="EMBL" id="ACBX02000023">
    <property type="protein sequence ID" value="EFB34878.1"/>
    <property type="molecule type" value="Genomic_DNA"/>
</dbReference>
<reference evidence="1" key="1">
    <citation type="submission" date="2009-11" db="EMBL/GenBank/DDBJ databases">
        <authorList>
            <person name="Weinstock G."/>
            <person name="Sodergren E."/>
            <person name="Clifton S."/>
            <person name="Fulton L."/>
            <person name="Fulton B."/>
            <person name="Courtney L."/>
            <person name="Fronick C."/>
            <person name="Harrison M."/>
            <person name="Strong C."/>
            <person name="Farmer C."/>
            <person name="Delahaunty K."/>
            <person name="Markovic C."/>
            <person name="Hall O."/>
            <person name="Minx P."/>
            <person name="Tomlinson C."/>
            <person name="Mitreva M."/>
            <person name="Nelson J."/>
            <person name="Hou S."/>
            <person name="Wollam A."/>
            <person name="Pepin K.H."/>
            <person name="Johnson M."/>
            <person name="Bhonagiri V."/>
            <person name="Nash W.E."/>
            <person name="Warren W."/>
            <person name="Chinwalla A."/>
            <person name="Mardis E.R."/>
            <person name="Wilson R.K."/>
        </authorList>
    </citation>
    <scope>NUCLEOTIDE SEQUENCE [LARGE SCALE GENOMIC DNA]</scope>
    <source>
        <strain evidence="1">DSM 18205</strain>
    </source>
</reference>
<dbReference type="AlphaFoldDB" id="D1PEE9"/>
<keyword evidence="2" id="KW-1185">Reference proteome</keyword>